<protein>
    <submittedName>
        <fullName evidence="3">Unannotated protein</fullName>
    </submittedName>
</protein>
<dbReference type="PANTHER" id="PTHR37456">
    <property type="entry name" value="SI:CH211-266K2.1"/>
    <property type="match status" value="1"/>
</dbReference>
<accession>A0A6J6F413</accession>
<dbReference type="Pfam" id="PF01391">
    <property type="entry name" value="Collagen"/>
    <property type="match status" value="2"/>
</dbReference>
<keyword evidence="1" id="KW-0677">Repeat</keyword>
<name>A0A6J6F413_9ZZZZ</name>
<reference evidence="3" key="1">
    <citation type="submission" date="2020-05" db="EMBL/GenBank/DDBJ databases">
        <authorList>
            <person name="Chiriac C."/>
            <person name="Salcher M."/>
            <person name="Ghai R."/>
            <person name="Kavagutti S V."/>
        </authorList>
    </citation>
    <scope>NUCLEOTIDE SEQUENCE</scope>
</reference>
<dbReference type="InterPro" id="IPR008160">
    <property type="entry name" value="Collagen"/>
</dbReference>
<evidence type="ECO:0000256" key="2">
    <source>
        <dbReference type="SAM" id="MobiDB-lite"/>
    </source>
</evidence>
<evidence type="ECO:0000256" key="1">
    <source>
        <dbReference type="ARBA" id="ARBA00022737"/>
    </source>
</evidence>
<dbReference type="InterPro" id="IPR050938">
    <property type="entry name" value="Collagen_Structural_Proteins"/>
</dbReference>
<sequence length="381" mass="36922">MNRRRNYIALTLILTLLTSQSALAAGKTSVIIKKAGRATTLTPNTILSGSGVPAKTIGIDGDFYIDTKNANLYGPKSKGAWKIATSLRPEDSKDIVIPTAGINGAKGDRGEQGATGSDGAVGAKGATGATGLTGAAGLVGATGLTGAAGSVGATGSSGGNGLAGATGAPGLKGDTGAAGATGATGFNGSNGTAGVTGATGAAGPTGSIGATGSIGVTGPTGAAGPTGPTGPTGATGATGSAGISNSYFVAIPTFTLNAGLDGASVNSGEFITLEANSFYTIEIILNGIFSQISSETVNIKMELLDSLTLESLVYTSIASDSNSYANGYAGRHYSFLVIGKIAIGGTASTLKMRAAVQYAMSPSRTVGFSGYALINKVGAIG</sequence>
<proteinExistence type="predicted"/>
<evidence type="ECO:0000313" key="3">
    <source>
        <dbReference type="EMBL" id="CAB4583582.1"/>
    </source>
</evidence>
<organism evidence="3">
    <name type="scientific">freshwater metagenome</name>
    <dbReference type="NCBI Taxonomy" id="449393"/>
    <lineage>
        <taxon>unclassified sequences</taxon>
        <taxon>metagenomes</taxon>
        <taxon>ecological metagenomes</taxon>
    </lineage>
</organism>
<gene>
    <name evidence="3" type="ORF">UFOPK1795_00063</name>
</gene>
<dbReference type="PANTHER" id="PTHR37456:SF3">
    <property type="entry name" value="COLLAGEN ALPHA-1(XXV) CHAIN"/>
    <property type="match status" value="1"/>
</dbReference>
<dbReference type="EMBL" id="CAEZUG010000002">
    <property type="protein sequence ID" value="CAB4583582.1"/>
    <property type="molecule type" value="Genomic_DNA"/>
</dbReference>
<feature type="region of interest" description="Disordered" evidence="2">
    <location>
        <begin position="210"/>
        <end position="236"/>
    </location>
</feature>
<dbReference type="AlphaFoldDB" id="A0A6J6F413"/>